<feature type="repeat" description="WD" evidence="14">
    <location>
        <begin position="1068"/>
        <end position="1099"/>
    </location>
</feature>
<dbReference type="InterPro" id="IPR020472">
    <property type="entry name" value="WD40_PAC1"/>
</dbReference>
<keyword evidence="8" id="KW-0677">Repeat</keyword>
<reference evidence="20" key="1">
    <citation type="submission" date="2023-06" db="EMBL/GenBank/DDBJ databases">
        <title>Identification of two novel mycobacterium reveal diversities and complexities of Mycobacterium gordonae clade.</title>
        <authorList>
            <person name="Matsumoto Y."/>
            <person name="Nakamura S."/>
            <person name="Motooka D."/>
            <person name="Fukushima K."/>
        </authorList>
    </citation>
    <scope>NUCLEOTIDE SEQUENCE</scope>
    <source>
        <strain evidence="20">TY812</strain>
    </source>
</reference>
<keyword evidence="16" id="KW-0175">Coiled coil</keyword>
<dbReference type="PROSITE" id="PS50082">
    <property type="entry name" value="WD_REPEATS_2"/>
    <property type="match status" value="14"/>
</dbReference>
<keyword evidence="4" id="KW-0723">Serine/threonine-protein kinase</keyword>
<dbReference type="FunFam" id="1.10.510.10:FF:000021">
    <property type="entry name" value="Serine/threonine protein kinase"/>
    <property type="match status" value="1"/>
</dbReference>
<dbReference type="Gene3D" id="1.10.510.10">
    <property type="entry name" value="Transferase(Phosphotransferase) domain 1"/>
    <property type="match status" value="1"/>
</dbReference>
<dbReference type="GO" id="GO:0004674">
    <property type="term" value="F:protein serine/threonine kinase activity"/>
    <property type="evidence" value="ECO:0007669"/>
    <property type="project" value="UniProtKB-KW"/>
</dbReference>
<dbReference type="Pfam" id="PF00400">
    <property type="entry name" value="WD40"/>
    <property type="match status" value="14"/>
</dbReference>
<evidence type="ECO:0000256" key="10">
    <source>
        <dbReference type="ARBA" id="ARBA00022777"/>
    </source>
</evidence>
<evidence type="ECO:0000256" key="4">
    <source>
        <dbReference type="ARBA" id="ARBA00022527"/>
    </source>
</evidence>
<dbReference type="CDD" id="cd14014">
    <property type="entry name" value="STKc_PknB_like"/>
    <property type="match status" value="1"/>
</dbReference>
<feature type="repeat" description="WD" evidence="14">
    <location>
        <begin position="1429"/>
        <end position="1462"/>
    </location>
</feature>
<dbReference type="CDD" id="cd00200">
    <property type="entry name" value="WD40"/>
    <property type="match status" value="2"/>
</dbReference>
<dbReference type="EMBL" id="JAUFSA010000001">
    <property type="protein sequence ID" value="MDP7736706.1"/>
    <property type="molecule type" value="Genomic_DNA"/>
</dbReference>
<evidence type="ECO:0000256" key="8">
    <source>
        <dbReference type="ARBA" id="ARBA00022737"/>
    </source>
</evidence>
<dbReference type="InterPro" id="IPR015943">
    <property type="entry name" value="WD40/YVTN_repeat-like_dom_sf"/>
</dbReference>
<feature type="repeat" description="WD" evidence="14">
    <location>
        <begin position="1160"/>
        <end position="1193"/>
    </location>
</feature>
<feature type="transmembrane region" description="Helical" evidence="18">
    <location>
        <begin position="840"/>
        <end position="862"/>
    </location>
</feature>
<feature type="repeat" description="WD" evidence="14">
    <location>
        <begin position="1022"/>
        <end position="1055"/>
    </location>
</feature>
<protein>
    <recommendedName>
        <fullName evidence="2">non-specific serine/threonine protein kinase</fullName>
        <ecNumber evidence="2">2.7.11.1</ecNumber>
    </recommendedName>
</protein>
<evidence type="ECO:0000256" key="15">
    <source>
        <dbReference type="PROSITE-ProRule" id="PRU10141"/>
    </source>
</evidence>
<keyword evidence="12 18" id="KW-1133">Transmembrane helix</keyword>
<dbReference type="PROSITE" id="PS50011">
    <property type="entry name" value="PROTEIN_KINASE_DOM"/>
    <property type="match status" value="1"/>
</dbReference>
<evidence type="ECO:0000256" key="13">
    <source>
        <dbReference type="ARBA" id="ARBA00023136"/>
    </source>
</evidence>
<evidence type="ECO:0000256" key="17">
    <source>
        <dbReference type="SAM" id="MobiDB-lite"/>
    </source>
</evidence>
<dbReference type="InterPro" id="IPR049052">
    <property type="entry name" value="nSTAND1"/>
</dbReference>
<proteinExistence type="predicted"/>
<keyword evidence="3" id="KW-1003">Cell membrane</keyword>
<dbReference type="PROSITE" id="PS00678">
    <property type="entry name" value="WD_REPEATS_1"/>
    <property type="match status" value="11"/>
</dbReference>
<keyword evidence="9 15" id="KW-0547">Nucleotide-binding</keyword>
<dbReference type="Gene3D" id="2.130.10.10">
    <property type="entry name" value="YVTN repeat-like/Quinoprotein amine dehydrogenase"/>
    <property type="match status" value="5"/>
</dbReference>
<dbReference type="GO" id="GO:0080090">
    <property type="term" value="P:regulation of primary metabolic process"/>
    <property type="evidence" value="ECO:0007669"/>
    <property type="project" value="UniProtKB-ARBA"/>
</dbReference>
<feature type="domain" description="Protein kinase" evidence="19">
    <location>
        <begin position="9"/>
        <end position="269"/>
    </location>
</feature>
<dbReference type="SMART" id="SM00320">
    <property type="entry name" value="WD40"/>
    <property type="match status" value="14"/>
</dbReference>
<evidence type="ECO:0000259" key="19">
    <source>
        <dbReference type="PROSITE" id="PS50011"/>
    </source>
</evidence>
<evidence type="ECO:0000256" key="3">
    <source>
        <dbReference type="ARBA" id="ARBA00022475"/>
    </source>
</evidence>
<feature type="repeat" description="WD" evidence="14">
    <location>
        <begin position="1383"/>
        <end position="1424"/>
    </location>
</feature>
<keyword evidence="5 14" id="KW-0853">WD repeat</keyword>
<feature type="binding site" evidence="15">
    <location>
        <position position="38"/>
    </location>
    <ligand>
        <name>ATP</name>
        <dbReference type="ChEBI" id="CHEBI:30616"/>
    </ligand>
</feature>
<dbReference type="InterPro" id="IPR000719">
    <property type="entry name" value="Prot_kinase_dom"/>
</dbReference>
<feature type="repeat" description="WD" evidence="14">
    <location>
        <begin position="1291"/>
        <end position="1324"/>
    </location>
</feature>
<evidence type="ECO:0000256" key="7">
    <source>
        <dbReference type="ARBA" id="ARBA00022692"/>
    </source>
</evidence>
<feature type="repeat" description="WD" evidence="14">
    <location>
        <begin position="1245"/>
        <end position="1278"/>
    </location>
</feature>
<dbReference type="SUPFAM" id="SSF50978">
    <property type="entry name" value="WD40 repeat-like"/>
    <property type="match status" value="2"/>
</dbReference>
<feature type="repeat" description="WD" evidence="14">
    <location>
        <begin position="1337"/>
        <end position="1372"/>
    </location>
</feature>
<evidence type="ECO:0000256" key="2">
    <source>
        <dbReference type="ARBA" id="ARBA00012513"/>
    </source>
</evidence>
<dbReference type="PANTHER" id="PTHR22847:SF637">
    <property type="entry name" value="WD REPEAT DOMAIN 5B"/>
    <property type="match status" value="1"/>
</dbReference>
<dbReference type="Pfam" id="PF00069">
    <property type="entry name" value="Pkinase"/>
    <property type="match status" value="1"/>
</dbReference>
<sequence>MEASEFGRYRLFELIGQGGMGEVYKAHDTVMGRDVAIKILAADRGREAGFRERFSREALICARLTEPHIIPIHDTGEIDGRLYLVMPIINGVDVDTSLRRDGPMAPARAVRVVEQIAAALDAAHAGGLVHRDVKPSNALMTDRDFVYLIDFGVAYDGSASRLTGAGRTAGTWAYMAPERLMTDVADARTDVYALACMLYECLTGDRPFVGDLVAQQMTAHLTAPPPRPTEQRSGIPVGFDEVVARGMAKEPADRYPSAGELAEAAAEALATPVRGHTGDTVDHGLTGPLTPVEALRAGGAGSPGSANASGIGAATFPWPPPSEPDRPPYRGWETFQPIDAGVFFGRDAELVRAMDALHGMRDSDETLFVVLGASGAGKSCFLRAGIVPRLQRDVRSYLVLDIVRPELRALTGACGLAQAICATRQRLGLNDPPLGDIKDACSRGDAAALRTWLVECRDAGTGSLPDAAAEREPPTIVIPLDQAEELFAAESGAEAAGFLALIRDLAPGADDQDRLPLIVAATIRTDRYGQMQTAPQLAGLQTRQFDLRPMDATQFHSVITGPAQRSTDGGRPLYLDEDLVRMLLADATAGADTLPLLSLTLAWLYRDYGSTGRLTAKPYVERGGIDGVVQAEIRELLSPEPGERAEQLHRLRAAFIPWLATINPDNDQPMRRLARWDDLPDDSRPLLERFIARRLLMKDLRDGVVVVEVALEGLLRQWEELAGWLVEECEDLKAADALERGAAEWHKKQCEDAWLLHGPRLTAAENLTAKPGFRNRLDHVRDYLVASRQRENEQAALEQQRQQAELEAAKKLAAAETQAREQAQDSAAALRQRSRILRRVLVGTSVIAVIAVIGAAVAVVMFRQAAREARNALAAELDAQAAAVFSGTITDSNIRALTATLAAQRLRSDPAAGRGALYTAATALSTTRIVISTPAPVGTVAMSPDGHTMASGGGDGTVRLWDVADPAHPHALGQPVKGQVAAVASVAFSPRGRVLASGGGDGTVRLWDVGDPGHAGPLGGPLQGQGGGVASVAFSPDGRVLACGSGDGTVRLWDVADPGHSRPLGAPLQGQGAGVASVAFSPDGRLLASGGGNGAVRMWLVADPAHPAPLGESHSGHKHFVQDLAFSPDGRTLASGSEDGDIQLWNLAEPAHPSPLGEPLRGHTDVVQSLAFSPDGRILASGSDDDTVRLWDVADPAHAGPLGGPLSGHSGNVPSIAFSPDGHTLASGSQDGNIQLWNLDAALPLQAHAGVVHSVVFSPDGHTLASGNEDATIRLWDLADPVHPRALGEPLRGHTGAVQSVAFSPDGRTLASGGDDATIRLWNLADLAHPVPLGPPLAVHSAPVRSVAFSRDGHTLASGGDDATVRLWDLTNVARPIALGGALTGHSATVRSVAFSPDGRTLASGGDDATIRLWNLADRNHAAPLSQPSRPYMTAVFSVAFSPDGHTLASGSGDDTVLLWNVTDLAHPSSLGRPLHGHTGYVYQVAFSPDGRTLASGSADHDVQLWDLADLTHAHPLGQPLMSDTDAVLSVAFSPDGRSLAYGSDDTTVRLSPTPLDATVELLCSKLTSNVSHEDWQQWISPKVGYITLCPDLPVPQ</sequence>
<dbReference type="GO" id="GO:0005886">
    <property type="term" value="C:plasma membrane"/>
    <property type="evidence" value="ECO:0007669"/>
    <property type="project" value="UniProtKB-SubCell"/>
</dbReference>
<accession>A0A4R5WYH6</accession>
<feature type="repeat" description="WD" evidence="14">
    <location>
        <begin position="1114"/>
        <end position="1147"/>
    </location>
</feature>
<keyword evidence="7 18" id="KW-0812">Transmembrane</keyword>
<feature type="repeat" description="WD" evidence="14">
    <location>
        <begin position="930"/>
        <end position="963"/>
    </location>
</feature>
<dbReference type="InterPro" id="IPR036322">
    <property type="entry name" value="WD40_repeat_dom_sf"/>
</dbReference>
<evidence type="ECO:0000256" key="18">
    <source>
        <dbReference type="SAM" id="Phobius"/>
    </source>
</evidence>
<dbReference type="SUPFAM" id="SSF56112">
    <property type="entry name" value="Protein kinase-like (PK-like)"/>
    <property type="match status" value="1"/>
</dbReference>
<comment type="caution">
    <text evidence="20">The sequence shown here is derived from an EMBL/GenBank/DDBJ whole genome shotgun (WGS) entry which is preliminary data.</text>
</comment>
<organism evidence="20 21">
    <name type="scientific">Mycobacterium paragordonae</name>
    <dbReference type="NCBI Taxonomy" id="1389713"/>
    <lineage>
        <taxon>Bacteria</taxon>
        <taxon>Bacillati</taxon>
        <taxon>Actinomycetota</taxon>
        <taxon>Actinomycetes</taxon>
        <taxon>Mycobacteriales</taxon>
        <taxon>Mycobacteriaceae</taxon>
        <taxon>Mycobacterium</taxon>
    </lineage>
</organism>
<gene>
    <name evidence="20" type="ORF">QXL92_18345</name>
</gene>
<feature type="repeat" description="WD" evidence="14">
    <location>
        <begin position="1475"/>
        <end position="1508"/>
    </location>
</feature>
<evidence type="ECO:0000256" key="14">
    <source>
        <dbReference type="PROSITE-ProRule" id="PRU00221"/>
    </source>
</evidence>
<dbReference type="SMART" id="SM00220">
    <property type="entry name" value="S_TKc"/>
    <property type="match status" value="1"/>
</dbReference>
<evidence type="ECO:0000313" key="21">
    <source>
        <dbReference type="Proteomes" id="UP001229081"/>
    </source>
</evidence>
<feature type="region of interest" description="Disordered" evidence="17">
    <location>
        <begin position="290"/>
        <end position="313"/>
    </location>
</feature>
<dbReference type="InterPro" id="IPR001680">
    <property type="entry name" value="WD40_rpt"/>
</dbReference>
<keyword evidence="11 15" id="KW-0067">ATP-binding</keyword>
<dbReference type="SUPFAM" id="SSF50960">
    <property type="entry name" value="TolB, C-terminal domain"/>
    <property type="match status" value="1"/>
</dbReference>
<evidence type="ECO:0000256" key="5">
    <source>
        <dbReference type="ARBA" id="ARBA00022574"/>
    </source>
</evidence>
<dbReference type="InterPro" id="IPR019775">
    <property type="entry name" value="WD40_repeat_CS"/>
</dbReference>
<dbReference type="InterPro" id="IPR011009">
    <property type="entry name" value="Kinase-like_dom_sf"/>
</dbReference>
<evidence type="ECO:0000256" key="6">
    <source>
        <dbReference type="ARBA" id="ARBA00022679"/>
    </source>
</evidence>
<dbReference type="GO" id="GO:0005524">
    <property type="term" value="F:ATP binding"/>
    <property type="evidence" value="ECO:0007669"/>
    <property type="project" value="UniProtKB-UniRule"/>
</dbReference>
<keyword evidence="10 20" id="KW-0418">Kinase</keyword>
<evidence type="ECO:0000256" key="11">
    <source>
        <dbReference type="ARBA" id="ARBA00022840"/>
    </source>
</evidence>
<evidence type="ECO:0000256" key="1">
    <source>
        <dbReference type="ARBA" id="ARBA00004162"/>
    </source>
</evidence>
<feature type="compositionally biased region" description="Low complexity" evidence="17">
    <location>
        <begin position="303"/>
        <end position="313"/>
    </location>
</feature>
<dbReference type="Proteomes" id="UP001229081">
    <property type="component" value="Unassembled WGS sequence"/>
</dbReference>
<feature type="repeat" description="WD" evidence="14">
    <location>
        <begin position="1521"/>
        <end position="1551"/>
    </location>
</feature>
<evidence type="ECO:0000256" key="12">
    <source>
        <dbReference type="ARBA" id="ARBA00022989"/>
    </source>
</evidence>
<evidence type="ECO:0000313" key="20">
    <source>
        <dbReference type="EMBL" id="MDP7736706.1"/>
    </source>
</evidence>
<name>A0A4R5WYH6_9MYCO</name>
<feature type="repeat" description="WD" evidence="14">
    <location>
        <begin position="1206"/>
        <end position="1247"/>
    </location>
</feature>
<keyword evidence="6" id="KW-0808">Transferase</keyword>
<dbReference type="PANTHER" id="PTHR22847">
    <property type="entry name" value="WD40 REPEAT PROTEIN"/>
    <property type="match status" value="1"/>
</dbReference>
<dbReference type="Pfam" id="PF20703">
    <property type="entry name" value="nSTAND1"/>
    <property type="match status" value="1"/>
</dbReference>
<evidence type="ECO:0000256" key="9">
    <source>
        <dbReference type="ARBA" id="ARBA00022741"/>
    </source>
</evidence>
<feature type="coiled-coil region" evidence="16">
    <location>
        <begin position="783"/>
        <end position="833"/>
    </location>
</feature>
<dbReference type="PROSITE" id="PS00107">
    <property type="entry name" value="PROTEIN_KINASE_ATP"/>
    <property type="match status" value="1"/>
</dbReference>
<dbReference type="RefSeq" id="WP_133447876.1">
    <property type="nucleotide sequence ID" value="NZ_JAUFSA010000001.1"/>
</dbReference>
<dbReference type="PRINTS" id="PR00320">
    <property type="entry name" value="GPROTEINBRPT"/>
</dbReference>
<comment type="subcellular location">
    <subcellularLocation>
        <location evidence="1">Cell membrane</location>
        <topology evidence="1">Single-pass membrane protein</topology>
    </subcellularLocation>
</comment>
<feature type="repeat" description="WD" evidence="14">
    <location>
        <begin position="976"/>
        <end position="1009"/>
    </location>
</feature>
<keyword evidence="13 18" id="KW-0472">Membrane</keyword>
<dbReference type="Gene3D" id="3.30.200.20">
    <property type="entry name" value="Phosphorylase Kinase, domain 1"/>
    <property type="match status" value="1"/>
</dbReference>
<evidence type="ECO:0000256" key="16">
    <source>
        <dbReference type="SAM" id="Coils"/>
    </source>
</evidence>
<dbReference type="EC" id="2.7.11.1" evidence="2"/>
<dbReference type="InterPro" id="IPR017441">
    <property type="entry name" value="Protein_kinase_ATP_BS"/>
</dbReference>
<dbReference type="PROSITE" id="PS50294">
    <property type="entry name" value="WD_REPEATS_REGION"/>
    <property type="match status" value="13"/>
</dbReference>